<dbReference type="Gene3D" id="1.10.510.10">
    <property type="entry name" value="Transferase(Phosphotransferase) domain 1"/>
    <property type="match status" value="1"/>
</dbReference>
<accession>A0A2C5XIL5</accession>
<dbReference type="InterPro" id="IPR008266">
    <property type="entry name" value="Tyr_kinase_AS"/>
</dbReference>
<protein>
    <recommendedName>
        <fullName evidence="1">non-specific serine/threonine protein kinase</fullName>
        <ecNumber evidence="1">2.7.11.1</ecNumber>
    </recommendedName>
</protein>
<dbReference type="InterPro" id="IPR011009">
    <property type="entry name" value="Kinase-like_dom_sf"/>
</dbReference>
<sequence length="754" mass="83888">MSLSDELKDLIGKYPLDELNEIRGQFKKWDSEEVENRKTLFIFDLVTSLGASKLVANLPIGHRVSMRAKIQQLDNEHRRGIVNVALFDPIFDALRNEKDDLYIWDAFCRILSGSGPSSRPPVLDLPPSAAGPGPTSRPSTPPNLQLMPFGSHVHLSTPATFSSAQTRGKVDDDLWTEISTCHYKKVDGFVDTFFDATSWEDGNKTILNNVLSGAYSNGRWVDFPERRKVTEDTVRDWIKNLLHRYMEKAPNKLFHTTKTSGITEKINTGVQIDIMFRKSTPSSAPGGSQSLKDILVVGELKRSDRAVIKSLLTQLARYARAVFAEQPLRRFVHGFCLTHDMMEMWVFDRSGCYSSGKFSVHKDPEWFARAIVGYATMSWRQLGMDVFTRHNGGRWIGIPGHGDRPETRYNLVDLLCKQAAIVCRGTACYSTDSGHVIKFSWVSGERAKETLFLKKAADCSVKGVVRVVDACDIVKIEDIRSGLRFPSSASEPASKKQKLDRPGPSEAGLTSGYNDRVFRCIVLSPAGRPLGQFTSLRELLGSLRDAIEAHRSLFMDAGILHRDISVDNVIITDPQVAEGMRGILIDLDLAKEVGSDVTGARHRTGASHFMSIEALRQSDAALTYRHDLEGFLYILLWCAAYVSWDKAFVVTNKKAAKKAQDRLGKWLGGDFQEVARVKAGDMGSKDGIGLILELFPSEMQPVKGLCMAMWRALFPWDPVAEGPRLGAPLEEPLVLYQEILGAFDAALMELPGDS</sequence>
<feature type="region of interest" description="Disordered" evidence="4">
    <location>
        <begin position="485"/>
        <end position="510"/>
    </location>
</feature>
<organism evidence="6 7">
    <name type="scientific">Ophiocordyceps camponoti-rufipedis</name>
    <dbReference type="NCBI Taxonomy" id="2004952"/>
    <lineage>
        <taxon>Eukaryota</taxon>
        <taxon>Fungi</taxon>
        <taxon>Dikarya</taxon>
        <taxon>Ascomycota</taxon>
        <taxon>Pezizomycotina</taxon>
        <taxon>Sordariomycetes</taxon>
        <taxon>Hypocreomycetidae</taxon>
        <taxon>Hypocreales</taxon>
        <taxon>Ophiocordycipitaceae</taxon>
        <taxon>Ophiocordyceps</taxon>
    </lineage>
</organism>
<comment type="caution">
    <text evidence="6">The sequence shown here is derived from an EMBL/GenBank/DDBJ whole genome shotgun (WGS) entry which is preliminary data.</text>
</comment>
<keyword evidence="7" id="KW-1185">Reference proteome</keyword>
<comment type="catalytic activity">
    <reaction evidence="2">
        <text>L-threonyl-[protein] + ATP = O-phospho-L-threonyl-[protein] + ADP + H(+)</text>
        <dbReference type="Rhea" id="RHEA:46608"/>
        <dbReference type="Rhea" id="RHEA-COMP:11060"/>
        <dbReference type="Rhea" id="RHEA-COMP:11605"/>
        <dbReference type="ChEBI" id="CHEBI:15378"/>
        <dbReference type="ChEBI" id="CHEBI:30013"/>
        <dbReference type="ChEBI" id="CHEBI:30616"/>
        <dbReference type="ChEBI" id="CHEBI:61977"/>
        <dbReference type="ChEBI" id="CHEBI:456216"/>
        <dbReference type="EC" id="2.7.11.1"/>
    </reaction>
</comment>
<dbReference type="OrthoDB" id="5584477at2759"/>
<evidence type="ECO:0000256" key="3">
    <source>
        <dbReference type="ARBA" id="ARBA00048679"/>
    </source>
</evidence>
<dbReference type="AlphaFoldDB" id="A0A2C5XIL5"/>
<evidence type="ECO:0000256" key="4">
    <source>
        <dbReference type="SAM" id="MobiDB-lite"/>
    </source>
</evidence>
<dbReference type="GO" id="GO:0004674">
    <property type="term" value="F:protein serine/threonine kinase activity"/>
    <property type="evidence" value="ECO:0007669"/>
    <property type="project" value="UniProtKB-EC"/>
</dbReference>
<dbReference type="PROSITE" id="PS00109">
    <property type="entry name" value="PROTEIN_KINASE_TYR"/>
    <property type="match status" value="1"/>
</dbReference>
<proteinExistence type="predicted"/>
<dbReference type="Pfam" id="PF17667">
    <property type="entry name" value="Pkinase_fungal"/>
    <property type="match status" value="1"/>
</dbReference>
<dbReference type="PANTHER" id="PTHR38248:SF2">
    <property type="entry name" value="FUNK1 11"/>
    <property type="match status" value="1"/>
</dbReference>
<dbReference type="InterPro" id="IPR040976">
    <property type="entry name" value="Pkinase_fungal"/>
</dbReference>
<feature type="domain" description="Fungal-type protein kinase" evidence="5">
    <location>
        <begin position="272"/>
        <end position="638"/>
    </location>
</feature>
<dbReference type="PANTHER" id="PTHR38248">
    <property type="entry name" value="FUNK1 6"/>
    <property type="match status" value="1"/>
</dbReference>
<evidence type="ECO:0000256" key="2">
    <source>
        <dbReference type="ARBA" id="ARBA00047899"/>
    </source>
</evidence>
<dbReference type="EMBL" id="NJES01000320">
    <property type="protein sequence ID" value="PHH73749.1"/>
    <property type="molecule type" value="Genomic_DNA"/>
</dbReference>
<reference evidence="6 7" key="1">
    <citation type="submission" date="2017-06" db="EMBL/GenBank/DDBJ databases">
        <title>Ant-infecting Ophiocordyceps genomes reveal a high diversity of potential behavioral manipulation genes and a possible major role for enterotoxins.</title>
        <authorList>
            <person name="De Bekker C."/>
            <person name="Evans H.C."/>
            <person name="Brachmann A."/>
            <person name="Hughes D.P."/>
        </authorList>
    </citation>
    <scope>NUCLEOTIDE SEQUENCE [LARGE SCALE GENOMIC DNA]</scope>
    <source>
        <strain evidence="6 7">Map16</strain>
    </source>
</reference>
<dbReference type="EC" id="2.7.11.1" evidence="1"/>
<feature type="compositionally biased region" description="Basic and acidic residues" evidence="4">
    <location>
        <begin position="493"/>
        <end position="503"/>
    </location>
</feature>
<evidence type="ECO:0000259" key="5">
    <source>
        <dbReference type="Pfam" id="PF17667"/>
    </source>
</evidence>
<comment type="catalytic activity">
    <reaction evidence="3">
        <text>L-seryl-[protein] + ATP = O-phospho-L-seryl-[protein] + ADP + H(+)</text>
        <dbReference type="Rhea" id="RHEA:17989"/>
        <dbReference type="Rhea" id="RHEA-COMP:9863"/>
        <dbReference type="Rhea" id="RHEA-COMP:11604"/>
        <dbReference type="ChEBI" id="CHEBI:15378"/>
        <dbReference type="ChEBI" id="CHEBI:29999"/>
        <dbReference type="ChEBI" id="CHEBI:30616"/>
        <dbReference type="ChEBI" id="CHEBI:83421"/>
        <dbReference type="ChEBI" id="CHEBI:456216"/>
        <dbReference type="EC" id="2.7.11.1"/>
    </reaction>
</comment>
<gene>
    <name evidence="6" type="ORF">CDD80_3607</name>
</gene>
<dbReference type="SUPFAM" id="SSF56112">
    <property type="entry name" value="Protein kinase-like (PK-like)"/>
    <property type="match status" value="1"/>
</dbReference>
<evidence type="ECO:0000313" key="6">
    <source>
        <dbReference type="EMBL" id="PHH73749.1"/>
    </source>
</evidence>
<evidence type="ECO:0000313" key="7">
    <source>
        <dbReference type="Proteomes" id="UP000226431"/>
    </source>
</evidence>
<name>A0A2C5XIL5_9HYPO</name>
<feature type="region of interest" description="Disordered" evidence="4">
    <location>
        <begin position="116"/>
        <end position="142"/>
    </location>
</feature>
<dbReference type="Proteomes" id="UP000226431">
    <property type="component" value="Unassembled WGS sequence"/>
</dbReference>
<evidence type="ECO:0000256" key="1">
    <source>
        <dbReference type="ARBA" id="ARBA00012513"/>
    </source>
</evidence>
<dbReference type="STRING" id="2004952.A0A2C5XIL5"/>